<comment type="caution">
    <text evidence="10">The sequence shown here is derived from an EMBL/GenBank/DDBJ whole genome shotgun (WGS) entry which is preliminary data.</text>
</comment>
<evidence type="ECO:0000256" key="1">
    <source>
        <dbReference type="ARBA" id="ARBA00004123"/>
    </source>
</evidence>
<dbReference type="EMBL" id="CAJNOO010000854">
    <property type="protein sequence ID" value="CAF1048120.1"/>
    <property type="molecule type" value="Genomic_DNA"/>
</dbReference>
<evidence type="ECO:0000313" key="11">
    <source>
        <dbReference type="Proteomes" id="UP000663874"/>
    </source>
</evidence>
<dbReference type="PANTHER" id="PTHR13107">
    <property type="entry name" value="N6-ADENOSINE-METHYLTRANSFERASE NON-CATALYTIC SUBUNIT"/>
    <property type="match status" value="1"/>
</dbReference>
<dbReference type="Pfam" id="PF05063">
    <property type="entry name" value="MT-A70"/>
    <property type="match status" value="1"/>
</dbReference>
<feature type="compositionally biased region" description="Basic and acidic residues" evidence="6">
    <location>
        <begin position="18"/>
        <end position="38"/>
    </location>
</feature>
<accession>A0A818P4H5</accession>
<protein>
    <recommendedName>
        <fullName evidence="4">N(6)-adenosine-methyltransferase non-catalytic subunit METTL14</fullName>
    </recommendedName>
    <alternativeName>
        <fullName evidence="3">Methyltransferase-like protein 14</fullName>
    </alternativeName>
</protein>
<evidence type="ECO:0000256" key="6">
    <source>
        <dbReference type="SAM" id="MobiDB-lite"/>
    </source>
</evidence>
<feature type="region of interest" description="Disordered" evidence="6">
    <location>
        <begin position="1"/>
        <end position="73"/>
    </location>
</feature>
<dbReference type="InterPro" id="IPR007757">
    <property type="entry name" value="MT-A70-like"/>
</dbReference>
<name>A0A818P4H5_9BILA</name>
<feature type="region of interest" description="Disordered" evidence="6">
    <location>
        <begin position="140"/>
        <end position="160"/>
    </location>
</feature>
<keyword evidence="2" id="KW-0539">Nucleus</keyword>
<dbReference type="PANTHER" id="PTHR13107:SF0">
    <property type="entry name" value="N6-ADENOSINE-METHYLTRANSFERASE NON-CATALYTIC SUBUNIT"/>
    <property type="match status" value="1"/>
</dbReference>
<evidence type="ECO:0000313" key="8">
    <source>
        <dbReference type="EMBL" id="CAF1198830.1"/>
    </source>
</evidence>
<dbReference type="Proteomes" id="UP000663874">
    <property type="component" value="Unassembled WGS sequence"/>
</dbReference>
<dbReference type="GO" id="GO:0036396">
    <property type="term" value="C:RNA N6-methyladenosine methyltransferase complex"/>
    <property type="evidence" value="ECO:0007669"/>
    <property type="project" value="TreeGrafter"/>
</dbReference>
<evidence type="ECO:0000313" key="9">
    <source>
        <dbReference type="EMBL" id="CAF3542906.1"/>
    </source>
</evidence>
<dbReference type="PROSITE" id="PS51143">
    <property type="entry name" value="MT_A70"/>
    <property type="match status" value="1"/>
</dbReference>
<dbReference type="InterPro" id="IPR029063">
    <property type="entry name" value="SAM-dependent_MTases_sf"/>
</dbReference>
<proteinExistence type="inferred from homology"/>
<evidence type="ECO:0000313" key="7">
    <source>
        <dbReference type="EMBL" id="CAF1048120.1"/>
    </source>
</evidence>
<sequence length="616" mass="71518">MPPVGARHFPQSTSRHSSGRDYRSYIRFDDRFRRDKRYEQKRKRRSSSRSDQQRRRDNTQRSYSKTFGDKKRRKIESDEEYDDLLKEENDPEKKFRLILKKQNSIIKKTLAKSFGLSTSSLSKLLVDKCDEAIKNSIMSKSKTQFERKQPEDSEPIQTSRVVTDEVHLCDEISRSDVDESDEAPNNDYSQQFVNISQRPQNYIRDAGLQNRFEEYPKLRELIRLKDEYIDKTNPPPMYLRCDLLANNFTLSSLECEFDVILIEPPLEEYKRTSGIHFDRYVTWDEIMKLDVESVAAQRSFVFLWCGSAEGLDQGRMCLKKWGFRRCEDICWVKTNRTNPRSALTFESGSLFQRTKEHCLMGIRGTVRRSVDSDFIHANVDIDLIITEEPEWGDPNKPIELYHIIEHFCLGRRRLHLFARESTIRRGWLSIGSDICTSKFDKRIYKTYFETPITQVENLTERIEQLRPKSPPPKGLKATAGTTATTTTNSNLNSTSNQQTILSTAPSSSSTKELTPSSVLQDGQQAIRSTITSNRQSSSRAVRPHWGLYTDDIPSNVYPPMMLSPTRHGYPTSYSDLHLLSEYDFAIAAGNSSQNDYDTYYGHTNVEQKDDRTNFRN</sequence>
<dbReference type="AlphaFoldDB" id="A0A818P4H5"/>
<dbReference type="SUPFAM" id="SSF53335">
    <property type="entry name" value="S-adenosyl-L-methionine-dependent methyltransferases"/>
    <property type="match status" value="1"/>
</dbReference>
<evidence type="ECO:0000256" key="3">
    <source>
        <dbReference type="ARBA" id="ARBA00032942"/>
    </source>
</evidence>
<dbReference type="Proteomes" id="UP000663823">
    <property type="component" value="Unassembled WGS sequence"/>
</dbReference>
<dbReference type="EMBL" id="CAJNOU010001402">
    <property type="protein sequence ID" value="CAF1198830.1"/>
    <property type="molecule type" value="Genomic_DNA"/>
</dbReference>
<dbReference type="GO" id="GO:0005634">
    <property type="term" value="C:nucleus"/>
    <property type="evidence" value="ECO:0007669"/>
    <property type="project" value="UniProtKB-SubCell"/>
</dbReference>
<feature type="compositionally biased region" description="Low complexity" evidence="6">
    <location>
        <begin position="474"/>
        <end position="517"/>
    </location>
</feature>
<evidence type="ECO:0000256" key="5">
    <source>
        <dbReference type="PROSITE-ProRule" id="PRU00489"/>
    </source>
</evidence>
<organism evidence="10 11">
    <name type="scientific">Rotaria sordida</name>
    <dbReference type="NCBI Taxonomy" id="392033"/>
    <lineage>
        <taxon>Eukaryota</taxon>
        <taxon>Metazoa</taxon>
        <taxon>Spiralia</taxon>
        <taxon>Gnathifera</taxon>
        <taxon>Rotifera</taxon>
        <taxon>Eurotatoria</taxon>
        <taxon>Bdelloidea</taxon>
        <taxon>Philodinida</taxon>
        <taxon>Philodinidae</taxon>
        <taxon>Rotaria</taxon>
    </lineage>
</organism>
<dbReference type="EMBL" id="CAJOBE010000304">
    <property type="protein sequence ID" value="CAF3617982.1"/>
    <property type="molecule type" value="Genomic_DNA"/>
</dbReference>
<feature type="region of interest" description="Disordered" evidence="6">
    <location>
        <begin position="463"/>
        <end position="522"/>
    </location>
</feature>
<evidence type="ECO:0000256" key="2">
    <source>
        <dbReference type="ARBA" id="ARBA00023242"/>
    </source>
</evidence>
<dbReference type="EMBL" id="CAJOAX010000222">
    <property type="protein sequence ID" value="CAF3542906.1"/>
    <property type="molecule type" value="Genomic_DNA"/>
</dbReference>
<evidence type="ECO:0000256" key="4">
    <source>
        <dbReference type="ARBA" id="ARBA00049757"/>
    </source>
</evidence>
<comment type="similarity">
    <text evidence="5">Belongs to the MT-A70-like family.</text>
</comment>
<gene>
    <name evidence="10" type="ORF">FNK824_LOCUS4257</name>
    <name evidence="9" type="ORF">OTI717_LOCUS3896</name>
    <name evidence="7" type="ORF">RFH988_LOCUS16583</name>
    <name evidence="8" type="ORF">SEV965_LOCUS21024</name>
</gene>
<reference evidence="10" key="1">
    <citation type="submission" date="2021-02" db="EMBL/GenBank/DDBJ databases">
        <authorList>
            <person name="Nowell W R."/>
        </authorList>
    </citation>
    <scope>NUCLEOTIDE SEQUENCE</scope>
</reference>
<dbReference type="OrthoDB" id="14833at2759"/>
<dbReference type="GO" id="GO:0003729">
    <property type="term" value="F:mRNA binding"/>
    <property type="evidence" value="ECO:0007669"/>
    <property type="project" value="TreeGrafter"/>
</dbReference>
<dbReference type="PROSITE" id="PS51592">
    <property type="entry name" value="SAM_MTA70L_2"/>
    <property type="match status" value="1"/>
</dbReference>
<dbReference type="Proteomes" id="UP000663882">
    <property type="component" value="Unassembled WGS sequence"/>
</dbReference>
<evidence type="ECO:0000313" key="10">
    <source>
        <dbReference type="EMBL" id="CAF3617982.1"/>
    </source>
</evidence>
<dbReference type="InterPro" id="IPR045123">
    <property type="entry name" value="METTL14-like"/>
</dbReference>
<comment type="subcellular location">
    <subcellularLocation>
        <location evidence="1">Nucleus</location>
    </subcellularLocation>
</comment>
<dbReference type="Proteomes" id="UP000663889">
    <property type="component" value="Unassembled WGS sequence"/>
</dbReference>